<dbReference type="GO" id="GO:0005886">
    <property type="term" value="C:plasma membrane"/>
    <property type="evidence" value="ECO:0007669"/>
    <property type="project" value="UniProtKB-SubCell"/>
</dbReference>
<dbReference type="InterPro" id="IPR004776">
    <property type="entry name" value="Mem_transp_PIN-like"/>
</dbReference>
<evidence type="ECO:0000256" key="2">
    <source>
        <dbReference type="ARBA" id="ARBA00010145"/>
    </source>
</evidence>
<proteinExistence type="inferred from homology"/>
<dbReference type="EMBL" id="NKUC01000018">
    <property type="protein sequence ID" value="PYD56667.1"/>
    <property type="molecule type" value="Genomic_DNA"/>
</dbReference>
<accession>A0A318PSZ8</accession>
<comment type="similarity">
    <text evidence="2">Belongs to the auxin efflux carrier (TC 2.A.69) family.</text>
</comment>
<dbReference type="InterPro" id="IPR038770">
    <property type="entry name" value="Na+/solute_symporter_sf"/>
</dbReference>
<evidence type="ECO:0000313" key="9">
    <source>
        <dbReference type="Proteomes" id="UP000248257"/>
    </source>
</evidence>
<reference evidence="8 9" key="1">
    <citation type="submission" date="2017-07" db="EMBL/GenBank/DDBJ databases">
        <title>A draft genome sequence of Komagataeibacter xylinus LMG 1515.</title>
        <authorList>
            <person name="Skraban J."/>
            <person name="Cleenwerck I."/>
            <person name="Vandamme P."/>
            <person name="Trcek J."/>
        </authorList>
    </citation>
    <scope>NUCLEOTIDE SEQUENCE [LARGE SCALE GENOMIC DNA]</scope>
    <source>
        <strain evidence="8 9">LMG 1515</strain>
    </source>
</reference>
<dbReference type="PANTHER" id="PTHR36838">
    <property type="entry name" value="AUXIN EFFLUX CARRIER FAMILY PROTEIN"/>
    <property type="match status" value="1"/>
</dbReference>
<comment type="subcellular location">
    <subcellularLocation>
        <location evidence="1">Cell membrane</location>
        <topology evidence="1">Multi-pass membrane protein</topology>
    </subcellularLocation>
</comment>
<protein>
    <submittedName>
        <fullName evidence="8">Permease</fullName>
    </submittedName>
</protein>
<dbReference type="Proteomes" id="UP000248257">
    <property type="component" value="Unassembled WGS sequence"/>
</dbReference>
<dbReference type="RefSeq" id="WP_061274889.1">
    <property type="nucleotide sequence ID" value="NZ_CBCRXN010000043.1"/>
</dbReference>
<dbReference type="PANTHER" id="PTHR36838:SF1">
    <property type="entry name" value="SLR1864 PROTEIN"/>
    <property type="match status" value="1"/>
</dbReference>
<keyword evidence="3" id="KW-0813">Transport</keyword>
<evidence type="ECO:0000256" key="7">
    <source>
        <dbReference type="ARBA" id="ARBA00023136"/>
    </source>
</evidence>
<keyword evidence="6" id="KW-1133">Transmembrane helix</keyword>
<evidence type="ECO:0000256" key="5">
    <source>
        <dbReference type="ARBA" id="ARBA00022692"/>
    </source>
</evidence>
<evidence type="ECO:0000313" key="8">
    <source>
        <dbReference type="EMBL" id="PYD56667.1"/>
    </source>
</evidence>
<dbReference type="Pfam" id="PF03547">
    <property type="entry name" value="Mem_trans"/>
    <property type="match status" value="2"/>
</dbReference>
<keyword evidence="4" id="KW-1003">Cell membrane</keyword>
<sequence>MLSTIIAAMLPLILVFVLGYRAGWHHDFDGTHVAVLNRLVMLYAFPLNLFVGIAHMPRTILAGQMPLAASVFGLMCISFAVAYGVSRYVAHRGGAAAALQGLAIGAPSVPFIGSAMLPVLIGHDSTAVAISAAVFAMVLVQTPVCMMMLGHDATVTDGGSVSFVGQVGAALKEPIVWAPLLATGLVVLNVRLPPSLLGAMGLLGNTATGVALFASGVVLFLQRVHITLPVVMTVLARNIVVPAMAWLVLAVLGLPHDVIRATVLTLSIPVGTVVVILAVRFGTDEQEAASTLFLSAVVSVLTMVLFILLTTQH</sequence>
<dbReference type="OrthoDB" id="9810457at2"/>
<organism evidence="8 9">
    <name type="scientific">Komagataeibacter xylinus</name>
    <name type="common">Gluconacetobacter xylinus</name>
    <dbReference type="NCBI Taxonomy" id="28448"/>
    <lineage>
        <taxon>Bacteria</taxon>
        <taxon>Pseudomonadati</taxon>
        <taxon>Pseudomonadota</taxon>
        <taxon>Alphaproteobacteria</taxon>
        <taxon>Acetobacterales</taxon>
        <taxon>Acetobacteraceae</taxon>
        <taxon>Komagataeibacter</taxon>
    </lineage>
</organism>
<dbReference type="Gene3D" id="1.20.1530.20">
    <property type="match status" value="1"/>
</dbReference>
<evidence type="ECO:0000256" key="3">
    <source>
        <dbReference type="ARBA" id="ARBA00022448"/>
    </source>
</evidence>
<keyword evidence="9" id="KW-1185">Reference proteome</keyword>
<gene>
    <name evidence="8" type="ORF">CFR75_09520</name>
</gene>
<evidence type="ECO:0000256" key="1">
    <source>
        <dbReference type="ARBA" id="ARBA00004651"/>
    </source>
</evidence>
<evidence type="ECO:0000256" key="4">
    <source>
        <dbReference type="ARBA" id="ARBA00022475"/>
    </source>
</evidence>
<keyword evidence="5" id="KW-0812">Transmembrane</keyword>
<dbReference type="AlphaFoldDB" id="A0A318PSZ8"/>
<dbReference type="GO" id="GO:0055085">
    <property type="term" value="P:transmembrane transport"/>
    <property type="evidence" value="ECO:0007669"/>
    <property type="project" value="InterPro"/>
</dbReference>
<dbReference type="STRING" id="1220579.GCA_001571345_02185"/>
<name>A0A318PSZ8_KOMXY</name>
<comment type="caution">
    <text evidence="8">The sequence shown here is derived from an EMBL/GenBank/DDBJ whole genome shotgun (WGS) entry which is preliminary data.</text>
</comment>
<keyword evidence="7" id="KW-0472">Membrane</keyword>
<evidence type="ECO:0000256" key="6">
    <source>
        <dbReference type="ARBA" id="ARBA00022989"/>
    </source>
</evidence>